<accession>A7S8B9</accession>
<evidence type="ECO:0000313" key="13">
    <source>
        <dbReference type="EMBL" id="EDO40038.1"/>
    </source>
</evidence>
<comment type="similarity">
    <text evidence="3 11">Belongs to the CDP-alcohol phosphatidyltransferase class-II family.</text>
</comment>
<organism evidence="13 14">
    <name type="scientific">Nematostella vectensis</name>
    <name type="common">Starlet sea anemone</name>
    <dbReference type="NCBI Taxonomy" id="45351"/>
    <lineage>
        <taxon>Eukaryota</taxon>
        <taxon>Metazoa</taxon>
        <taxon>Cnidaria</taxon>
        <taxon>Anthozoa</taxon>
        <taxon>Hexacorallia</taxon>
        <taxon>Actiniaria</taxon>
        <taxon>Edwardsiidae</taxon>
        <taxon>Nematostella</taxon>
    </lineage>
</organism>
<evidence type="ECO:0000256" key="4">
    <source>
        <dbReference type="ARBA" id="ARBA00022516"/>
    </source>
</evidence>
<evidence type="ECO:0000259" key="12">
    <source>
        <dbReference type="PROSITE" id="PS50035"/>
    </source>
</evidence>
<dbReference type="AlphaFoldDB" id="A7S8B9"/>
<dbReference type="PIRSF" id="PIRSF000850">
    <property type="entry name" value="Phospholipase_D_PSS"/>
    <property type="match status" value="1"/>
</dbReference>
<keyword evidence="4 11" id="KW-0444">Lipid biosynthesis</keyword>
<dbReference type="GO" id="GO:0005739">
    <property type="term" value="C:mitochondrion"/>
    <property type="evidence" value="ECO:0000318"/>
    <property type="project" value="GO_Central"/>
</dbReference>
<name>A7S8B9_NEMVE</name>
<comment type="subcellular location">
    <subcellularLocation>
        <location evidence="11">Mitochondrion</location>
    </subcellularLocation>
</comment>
<dbReference type="GO" id="GO:0032049">
    <property type="term" value="P:cardiolipin biosynthetic process"/>
    <property type="evidence" value="ECO:0000318"/>
    <property type="project" value="GO_Central"/>
</dbReference>
<keyword evidence="7 11" id="KW-0443">Lipid metabolism</keyword>
<keyword evidence="9 11" id="KW-1208">Phospholipid metabolism</keyword>
<dbReference type="CDD" id="cd09137">
    <property type="entry name" value="PLDc_PGS1_euk_2"/>
    <property type="match status" value="1"/>
</dbReference>
<dbReference type="STRING" id="45351.A7S8B9"/>
<gene>
    <name evidence="13" type="ORF">NEMVEDRAFT_v1g208351</name>
</gene>
<evidence type="ECO:0000256" key="10">
    <source>
        <dbReference type="ARBA" id="ARBA00048586"/>
    </source>
</evidence>
<dbReference type="GO" id="GO:0008444">
    <property type="term" value="F:CDP-diacylglycerol-glycerol-3-phosphate 3-phosphatidyltransferase activity"/>
    <property type="evidence" value="ECO:0000318"/>
    <property type="project" value="GO_Central"/>
</dbReference>
<dbReference type="EMBL" id="DS469597">
    <property type="protein sequence ID" value="EDO40038.1"/>
    <property type="molecule type" value="Genomic_DNA"/>
</dbReference>
<comment type="pathway">
    <text evidence="2 11">Phospholipid metabolism; phosphatidylglycerol biosynthesis; phosphatidylglycerol from CDP-diacylglycerol: step 1/2.</text>
</comment>
<keyword evidence="11" id="KW-0496">Mitochondrion</keyword>
<comment type="catalytic activity">
    <reaction evidence="10 11">
        <text>a CDP-1,2-diacyl-sn-glycerol + sn-glycerol 3-phosphate = a 1,2-diacyl-sn-glycero-3-phospho-(1'-sn-glycero-3'-phosphate) + CMP + H(+)</text>
        <dbReference type="Rhea" id="RHEA:12593"/>
        <dbReference type="ChEBI" id="CHEBI:15378"/>
        <dbReference type="ChEBI" id="CHEBI:57597"/>
        <dbReference type="ChEBI" id="CHEBI:58332"/>
        <dbReference type="ChEBI" id="CHEBI:60110"/>
        <dbReference type="ChEBI" id="CHEBI:60377"/>
        <dbReference type="EC" id="2.7.8.5"/>
    </reaction>
</comment>
<evidence type="ECO:0000256" key="6">
    <source>
        <dbReference type="ARBA" id="ARBA00022737"/>
    </source>
</evidence>
<sequence length="453" mass="52040">MCNHAAIFRVANDAISVMTEPAYFFETLKDNIKSANRRIVLASLYLGTGPLEKELVELIYNSIQASKKANEPSGLQVEILLEYTRGSRGKVNSRTMLLPLLQEFSDSVRVSLYHSPELRGLIKRLLPERFNETVALTHLKVYLTDDTVIMSGANLSNDYFTNRQDRYIEIKNSPEVADFFHELVSSVSDISLQLHKDDTTHMLKDFAFHPSESNKTEFITKATERLKTLVHSCSGKKAIRFLGDKPGTWVVPLLQMYPYSIRQDEYVTSELLGSLPEDSKLLLASGYFNLTKKYIDLLLHSAASCHILTAHPTANGFYMAKGIAGGIPDAYTQIAREFFRRTLTHHHRITIWEYARQHWTFHVKGLWYYPPNHALPCLTLIGSPNFGYRSVYRDLEAQVAIVTEDKDLQARLHEEQKCFYARGCRVTYRTFEHAERRVPVWVYVVTKFIKKFL</sequence>
<evidence type="ECO:0000256" key="7">
    <source>
        <dbReference type="ARBA" id="ARBA00023098"/>
    </source>
</evidence>
<dbReference type="PhylomeDB" id="A7S8B9"/>
<evidence type="ECO:0000256" key="9">
    <source>
        <dbReference type="ARBA" id="ARBA00023264"/>
    </source>
</evidence>
<reference evidence="13 14" key="1">
    <citation type="journal article" date="2007" name="Science">
        <title>Sea anemone genome reveals ancestral eumetazoan gene repertoire and genomic organization.</title>
        <authorList>
            <person name="Putnam N.H."/>
            <person name="Srivastava M."/>
            <person name="Hellsten U."/>
            <person name="Dirks B."/>
            <person name="Chapman J."/>
            <person name="Salamov A."/>
            <person name="Terry A."/>
            <person name="Shapiro H."/>
            <person name="Lindquist E."/>
            <person name="Kapitonov V.V."/>
            <person name="Jurka J."/>
            <person name="Genikhovich G."/>
            <person name="Grigoriev I.V."/>
            <person name="Lucas S.M."/>
            <person name="Steele R.E."/>
            <person name="Finnerty J.R."/>
            <person name="Technau U."/>
            <person name="Martindale M.Q."/>
            <person name="Rokhsar D.S."/>
        </authorList>
    </citation>
    <scope>NUCLEOTIDE SEQUENCE [LARGE SCALE GENOMIC DNA]</scope>
    <source>
        <strain evidence="14">CH2 X CH6</strain>
    </source>
</reference>
<keyword evidence="14" id="KW-1185">Reference proteome</keyword>
<evidence type="ECO:0000256" key="3">
    <source>
        <dbReference type="ARBA" id="ARBA00010682"/>
    </source>
</evidence>
<dbReference type="PROSITE" id="PS50035">
    <property type="entry name" value="PLD"/>
    <property type="match status" value="1"/>
</dbReference>
<evidence type="ECO:0000313" key="14">
    <source>
        <dbReference type="Proteomes" id="UP000001593"/>
    </source>
</evidence>
<evidence type="ECO:0000256" key="5">
    <source>
        <dbReference type="ARBA" id="ARBA00022679"/>
    </source>
</evidence>
<dbReference type="Gene3D" id="3.30.870.10">
    <property type="entry name" value="Endonuclease Chain A"/>
    <property type="match status" value="2"/>
</dbReference>
<keyword evidence="11" id="KW-0547">Nucleotide-binding</keyword>
<dbReference type="EC" id="2.7.8.5" evidence="11"/>
<keyword evidence="8 11" id="KW-0594">Phospholipid biosynthesis</keyword>
<dbReference type="GO" id="GO:0005524">
    <property type="term" value="F:ATP binding"/>
    <property type="evidence" value="ECO:0007669"/>
    <property type="project" value="UniProtKB-KW"/>
</dbReference>
<dbReference type="CDD" id="cd09135">
    <property type="entry name" value="PLDc_PGS1_euk_1"/>
    <property type="match status" value="1"/>
</dbReference>
<dbReference type="FunCoup" id="A7S8B9">
    <property type="interactions" value="393"/>
</dbReference>
<dbReference type="KEGG" id="nve:5511730"/>
<dbReference type="eggNOG" id="KOG3964">
    <property type="taxonomic scope" value="Eukaryota"/>
</dbReference>
<dbReference type="Proteomes" id="UP000001593">
    <property type="component" value="Unassembled WGS sequence"/>
</dbReference>
<dbReference type="HOGENOM" id="CLU_030471_1_2_1"/>
<dbReference type="InterPro" id="IPR016270">
    <property type="entry name" value="PGS1"/>
</dbReference>
<keyword evidence="5 11" id="KW-0808">Transferase</keyword>
<protein>
    <recommendedName>
        <fullName evidence="11">CDP-diacylglycerol--glycerol-3-phosphate 3-phosphatidyltransferase</fullName>
        <ecNumber evidence="11">2.7.8.5</ecNumber>
    </recommendedName>
</protein>
<evidence type="ECO:0000256" key="8">
    <source>
        <dbReference type="ARBA" id="ARBA00023209"/>
    </source>
</evidence>
<keyword evidence="11" id="KW-0067">ATP-binding</keyword>
<evidence type="ECO:0000256" key="2">
    <source>
        <dbReference type="ARBA" id="ARBA00005042"/>
    </source>
</evidence>
<evidence type="ECO:0000256" key="11">
    <source>
        <dbReference type="RuleBase" id="RU365024"/>
    </source>
</evidence>
<evidence type="ECO:0000256" key="1">
    <source>
        <dbReference type="ARBA" id="ARBA00003537"/>
    </source>
</evidence>
<dbReference type="OMA" id="HKCLAQC"/>
<dbReference type="PANTHER" id="PTHR12586:SF1">
    <property type="entry name" value="CDP-DIACYLGLYCEROL--GLYCEROL-3-PHOSPHATE 3-PHOSPHATIDYLTRANSFERASE, MITOCHONDRIAL"/>
    <property type="match status" value="1"/>
</dbReference>
<dbReference type="SUPFAM" id="SSF56024">
    <property type="entry name" value="Phospholipase D/nuclease"/>
    <property type="match status" value="1"/>
</dbReference>
<keyword evidence="6" id="KW-0677">Repeat</keyword>
<dbReference type="InParanoid" id="A7S8B9"/>
<comment type="function">
    <text evidence="1 11">Functions in the biosynthesis of the anionic phospholipids phosphatidylglycerol and cardiolipin.</text>
</comment>
<feature type="domain" description="PLD phosphodiesterase" evidence="12">
    <location>
        <begin position="133"/>
        <end position="159"/>
    </location>
</feature>
<proteinExistence type="inferred from homology"/>
<dbReference type="UniPathway" id="UPA00084">
    <property type="reaction ID" value="UER00503"/>
</dbReference>
<dbReference type="OrthoDB" id="10250191at2759"/>
<dbReference type="InterPro" id="IPR001736">
    <property type="entry name" value="PLipase_D/transphosphatidylase"/>
</dbReference>
<dbReference type="PANTHER" id="PTHR12586">
    <property type="entry name" value="CDP-DIACYLGLYCEROL--SERINE O-PHOSPHATIDYLTRANSFERASE"/>
    <property type="match status" value="1"/>
</dbReference>